<dbReference type="InterPro" id="IPR004100">
    <property type="entry name" value="ATPase_F1/V1/A1_a/bsu_N"/>
</dbReference>
<dbReference type="Pfam" id="PF02874">
    <property type="entry name" value="ATP-synt_ab_N"/>
    <property type="match status" value="1"/>
</dbReference>
<dbReference type="SMART" id="SM00382">
    <property type="entry name" value="AAA"/>
    <property type="match status" value="1"/>
</dbReference>
<evidence type="ECO:0000313" key="21">
    <source>
        <dbReference type="Proteomes" id="UP000327439"/>
    </source>
</evidence>
<dbReference type="InterPro" id="IPR020003">
    <property type="entry name" value="ATPase_a/bsu_AS"/>
</dbReference>
<keyword evidence="12" id="KW-0406">Ion transport</keyword>
<evidence type="ECO:0000256" key="16">
    <source>
        <dbReference type="ARBA" id="ARBA00023310"/>
    </source>
</evidence>
<dbReference type="SUPFAM" id="SSF47917">
    <property type="entry name" value="C-terminal domain of alpha and beta subunits of F1 ATP synthase"/>
    <property type="match status" value="1"/>
</dbReference>
<keyword evidence="10" id="KW-0809">Transit peptide</keyword>
<evidence type="ECO:0000256" key="7">
    <source>
        <dbReference type="ARBA" id="ARBA00022781"/>
    </source>
</evidence>
<evidence type="ECO:0000256" key="4">
    <source>
        <dbReference type="ARBA" id="ARBA00012473"/>
    </source>
</evidence>
<keyword evidence="11" id="KW-1278">Translocase</keyword>
<dbReference type="GO" id="GO:0046933">
    <property type="term" value="F:proton-transporting ATP synthase activity, rotational mechanism"/>
    <property type="evidence" value="ECO:0007669"/>
    <property type="project" value="TreeGrafter"/>
</dbReference>
<dbReference type="InterPro" id="IPR036121">
    <property type="entry name" value="ATPase_F1/V1/A1_a/bsu_N_sf"/>
</dbReference>
<dbReference type="GO" id="GO:0005739">
    <property type="term" value="C:mitochondrion"/>
    <property type="evidence" value="ECO:0007669"/>
    <property type="project" value="GOC"/>
</dbReference>
<feature type="compositionally biased region" description="Low complexity" evidence="18">
    <location>
        <begin position="12"/>
        <end position="33"/>
    </location>
</feature>
<evidence type="ECO:0000256" key="17">
    <source>
        <dbReference type="ARBA" id="ARBA00048383"/>
    </source>
</evidence>
<dbReference type="EMBL" id="CM018202">
    <property type="protein sequence ID" value="KAB2097120.1"/>
    <property type="molecule type" value="Genomic_DNA"/>
</dbReference>
<evidence type="ECO:0000256" key="10">
    <source>
        <dbReference type="ARBA" id="ARBA00022946"/>
    </source>
</evidence>
<reference evidence="21" key="1">
    <citation type="journal article" date="2020" name="Nat. Genet.">
        <title>Genomic diversifications of five Gossypium allopolyploid species and their impact on cotton improvement.</title>
        <authorList>
            <person name="Chen Z.J."/>
            <person name="Sreedasyam A."/>
            <person name="Ando A."/>
            <person name="Song Q."/>
            <person name="De Santiago L.M."/>
            <person name="Hulse-Kemp A.M."/>
            <person name="Ding M."/>
            <person name="Ye W."/>
            <person name="Kirkbride R.C."/>
            <person name="Jenkins J."/>
            <person name="Plott C."/>
            <person name="Lovell J."/>
            <person name="Lin Y.M."/>
            <person name="Vaughn R."/>
            <person name="Liu B."/>
            <person name="Simpson S."/>
            <person name="Scheffler B.E."/>
            <person name="Wen L."/>
            <person name="Saski C.A."/>
            <person name="Grover C.E."/>
            <person name="Hu G."/>
            <person name="Conover J.L."/>
            <person name="Carlson J.W."/>
            <person name="Shu S."/>
            <person name="Boston L.B."/>
            <person name="Williams M."/>
            <person name="Peterson D.G."/>
            <person name="McGee K."/>
            <person name="Jones D.C."/>
            <person name="Wendel J.F."/>
            <person name="Stelly D.M."/>
            <person name="Grimwood J."/>
            <person name="Schmutz J."/>
        </authorList>
    </citation>
    <scope>NUCLEOTIDE SEQUENCE [LARGE SCALE GENOMIC DNA]</scope>
    <source>
        <strain evidence="21">cv. 3-79</strain>
    </source>
</reference>
<dbReference type="PANTHER" id="PTHR15184">
    <property type="entry name" value="ATP SYNTHASE"/>
    <property type="match status" value="1"/>
</dbReference>
<organism evidence="20 21">
    <name type="scientific">Gossypium barbadense</name>
    <name type="common">Sea Island cotton</name>
    <name type="synonym">Hibiscus barbadensis</name>
    <dbReference type="NCBI Taxonomy" id="3634"/>
    <lineage>
        <taxon>Eukaryota</taxon>
        <taxon>Viridiplantae</taxon>
        <taxon>Streptophyta</taxon>
        <taxon>Embryophyta</taxon>
        <taxon>Tracheophyta</taxon>
        <taxon>Spermatophyta</taxon>
        <taxon>Magnoliopsida</taxon>
        <taxon>eudicotyledons</taxon>
        <taxon>Gunneridae</taxon>
        <taxon>Pentapetalae</taxon>
        <taxon>rosids</taxon>
        <taxon>malvids</taxon>
        <taxon>Malvales</taxon>
        <taxon>Malvaceae</taxon>
        <taxon>Malvoideae</taxon>
        <taxon>Gossypium</taxon>
    </lineage>
</organism>
<keyword evidence="9" id="KW-0067">ATP-binding</keyword>
<dbReference type="Gene3D" id="3.40.50.300">
    <property type="entry name" value="P-loop containing nucleotide triphosphate hydrolases"/>
    <property type="match status" value="1"/>
</dbReference>
<evidence type="ECO:0000256" key="5">
    <source>
        <dbReference type="ARBA" id="ARBA00022448"/>
    </source>
</evidence>
<dbReference type="CDD" id="cd18115">
    <property type="entry name" value="ATP-synt_F1_beta_N"/>
    <property type="match status" value="1"/>
</dbReference>
<dbReference type="InterPro" id="IPR050053">
    <property type="entry name" value="ATPase_alpha/beta_chains"/>
</dbReference>
<dbReference type="PANTHER" id="PTHR15184:SF80">
    <property type="entry name" value="ATP SYNTHASE SUBUNIT BETA-1, MITOCHONDRIAL-RELATED"/>
    <property type="match status" value="1"/>
</dbReference>
<evidence type="ECO:0000256" key="14">
    <source>
        <dbReference type="ARBA" id="ARBA00023136"/>
    </source>
</evidence>
<dbReference type="GO" id="GO:0005524">
    <property type="term" value="F:ATP binding"/>
    <property type="evidence" value="ECO:0007669"/>
    <property type="project" value="UniProtKB-KW"/>
</dbReference>
<evidence type="ECO:0000256" key="1">
    <source>
        <dbReference type="ARBA" id="ARBA00003086"/>
    </source>
</evidence>
<dbReference type="OrthoDB" id="14523at2759"/>
<dbReference type="Gene3D" id="1.10.1140.10">
    <property type="entry name" value="Bovine Mitochondrial F1-atpase, Atp Synthase Beta Chain, Chain D, domain 3"/>
    <property type="match status" value="1"/>
</dbReference>
<comment type="function">
    <text evidence="1">Mitochondrial membrane ATP synthase (F(1)F(0) ATP synthase or Complex V) produces ATP from ADP in the presence of a proton gradient across the membrane which is generated by electron transport complexes of the respiratory chain. F-type ATPases consist of two structural domains, F(1) - containing the extramembraneous catalytic core, and F(0) - containing the membrane proton channel, linked together by a central stalk and a peripheral stalk. During catalysis, ATP synthesis in the catalytic domain of F(1) is coupled via a rotary mechanism of the central stalk subunits to proton translocation. Subunits alpha and beta form the catalytic core in F(1). Rotation of the central stalk against the surrounding alpha(3)beta(3) subunits leads to hydrolysis of ATP in three separate catalytic sites on the beta subunits.</text>
</comment>
<evidence type="ECO:0000256" key="2">
    <source>
        <dbReference type="ARBA" id="ARBA00004370"/>
    </source>
</evidence>
<evidence type="ECO:0000259" key="19">
    <source>
        <dbReference type="SMART" id="SM00382"/>
    </source>
</evidence>
<evidence type="ECO:0000256" key="9">
    <source>
        <dbReference type="ARBA" id="ARBA00022840"/>
    </source>
</evidence>
<dbReference type="SUPFAM" id="SSF52540">
    <property type="entry name" value="P-loop containing nucleoside triphosphate hydrolases"/>
    <property type="match status" value="1"/>
</dbReference>
<dbReference type="GO" id="GO:0042776">
    <property type="term" value="P:proton motive force-driven mitochondrial ATP synthesis"/>
    <property type="evidence" value="ECO:0007669"/>
    <property type="project" value="TreeGrafter"/>
</dbReference>
<evidence type="ECO:0000256" key="6">
    <source>
        <dbReference type="ARBA" id="ARBA00022741"/>
    </source>
</evidence>
<dbReference type="InterPro" id="IPR000194">
    <property type="entry name" value="ATPase_F1/V1/A1_a/bsu_nucl-bd"/>
</dbReference>
<dbReference type="FunFam" id="2.40.10.170:FF:000006">
    <property type="entry name" value="ATP synthase subunit beta"/>
    <property type="match status" value="1"/>
</dbReference>
<dbReference type="InterPro" id="IPR024034">
    <property type="entry name" value="ATPase_F1/V1_b/a_C"/>
</dbReference>
<accession>A0A5J5WXK1</accession>
<evidence type="ECO:0000256" key="18">
    <source>
        <dbReference type="SAM" id="MobiDB-lite"/>
    </source>
</evidence>
<name>A0A5J5WXK1_GOSBA</name>
<keyword evidence="8" id="KW-0999">Mitochondrion inner membrane</keyword>
<gene>
    <name evidence="20" type="ORF">ES319_A01G149400v1</name>
</gene>
<evidence type="ECO:0000256" key="12">
    <source>
        <dbReference type="ARBA" id="ARBA00023065"/>
    </source>
</evidence>
<sequence>MASRRLLCSLLRSASGRSVSKPSNSNPPASTAPSQPPPAKVAGRGKITDEFTGPGAIGQVCQVIVAVVDVRFDEGLPPILTALEVMNHSIRLVLEVAQHLGENMVRTIAMDGTEGLVRGQPILNAGSPITVPVGKATLGRIINVIEEPIDDKGELTDCLILIRNRSLLAHSQRGTSFAYQATEQQILVTGIKVVDLLAPYQRGGKIGLFGGAGVGKTVLTMELINNVGKAHGGFSVFAGVGERTREGNDLYREMIESGVIKLGDNQAESKCALVYGQMNEPLGACARVGLTGLTVAEHSRDAEGQDVLLFIDNIFCFTQANSEVSALLGRIPSAVGLQERITTTKKGSITSVQAIYISELGIYPAVDPLDSASRMLSPHILGEEHYSTARGLQKMTSLTVARGRKIQRFLSQPFHVAEVFTGASGKYVELKESITSFQSFYMVGGIEEVIAMADKIAKESAA</sequence>
<evidence type="ECO:0000256" key="8">
    <source>
        <dbReference type="ARBA" id="ARBA00022792"/>
    </source>
</evidence>
<keyword evidence="7" id="KW-0375">Hydrogen ion transport</keyword>
<dbReference type="Pfam" id="PF11421">
    <property type="entry name" value="Synthase_beta"/>
    <property type="match status" value="1"/>
</dbReference>
<dbReference type="GO" id="GO:0045259">
    <property type="term" value="C:proton-transporting ATP synthase complex"/>
    <property type="evidence" value="ECO:0007669"/>
    <property type="project" value="UniProtKB-KW"/>
</dbReference>
<keyword evidence="21" id="KW-1185">Reference proteome</keyword>
<keyword evidence="6" id="KW-0547">Nucleotide-binding</keyword>
<proteinExistence type="inferred from homology"/>
<dbReference type="InterPro" id="IPR020971">
    <property type="entry name" value="ATP_synth_F1_beta_su"/>
</dbReference>
<feature type="region of interest" description="Disordered" evidence="18">
    <location>
        <begin position="12"/>
        <end position="47"/>
    </location>
</feature>
<dbReference type="InterPro" id="IPR003593">
    <property type="entry name" value="AAA+_ATPase"/>
</dbReference>
<dbReference type="InterPro" id="IPR027417">
    <property type="entry name" value="P-loop_NTPase"/>
</dbReference>
<dbReference type="AlphaFoldDB" id="A0A5J5WXK1"/>
<keyword evidence="13" id="KW-0496">Mitochondrion</keyword>
<dbReference type="Proteomes" id="UP000327439">
    <property type="component" value="Chromosome A01"/>
</dbReference>
<keyword evidence="16" id="KW-0066">ATP synthesis</keyword>
<keyword evidence="15" id="KW-0139">CF(1)</keyword>
<evidence type="ECO:0000256" key="13">
    <source>
        <dbReference type="ARBA" id="ARBA00023128"/>
    </source>
</evidence>
<dbReference type="PROSITE" id="PS00152">
    <property type="entry name" value="ATPASE_ALPHA_BETA"/>
    <property type="match status" value="1"/>
</dbReference>
<evidence type="ECO:0000313" key="20">
    <source>
        <dbReference type="EMBL" id="KAB2097120.1"/>
    </source>
</evidence>
<comment type="subcellular location">
    <subcellularLocation>
        <location evidence="2">Membrane</location>
    </subcellularLocation>
</comment>
<comment type="catalytic activity">
    <reaction evidence="17">
        <text>ATP + H2O + 4 H(+)(in) = ADP + phosphate + 5 H(+)(out)</text>
        <dbReference type="Rhea" id="RHEA:57720"/>
        <dbReference type="ChEBI" id="CHEBI:15377"/>
        <dbReference type="ChEBI" id="CHEBI:15378"/>
        <dbReference type="ChEBI" id="CHEBI:30616"/>
        <dbReference type="ChEBI" id="CHEBI:43474"/>
        <dbReference type="ChEBI" id="CHEBI:456216"/>
        <dbReference type="EC" id="7.1.2.2"/>
    </reaction>
</comment>
<dbReference type="Gene3D" id="2.40.10.170">
    <property type="match status" value="1"/>
</dbReference>
<feature type="domain" description="AAA+ ATPase" evidence="19">
    <location>
        <begin position="202"/>
        <end position="387"/>
    </location>
</feature>
<evidence type="ECO:0000256" key="3">
    <source>
        <dbReference type="ARBA" id="ARBA00008936"/>
    </source>
</evidence>
<dbReference type="EC" id="7.1.2.2" evidence="4"/>
<keyword evidence="5" id="KW-0813">Transport</keyword>
<evidence type="ECO:0000256" key="11">
    <source>
        <dbReference type="ARBA" id="ARBA00022967"/>
    </source>
</evidence>
<comment type="similarity">
    <text evidence="3">Belongs to the ATPase alpha/beta chains family.</text>
</comment>
<dbReference type="GO" id="GO:0016887">
    <property type="term" value="F:ATP hydrolysis activity"/>
    <property type="evidence" value="ECO:0007669"/>
    <property type="project" value="InterPro"/>
</dbReference>
<dbReference type="Pfam" id="PF00006">
    <property type="entry name" value="ATP-synt_ab"/>
    <property type="match status" value="1"/>
</dbReference>
<dbReference type="SUPFAM" id="SSF50615">
    <property type="entry name" value="N-terminal domain of alpha and beta subunits of F1 ATP synthase"/>
    <property type="match status" value="1"/>
</dbReference>
<protein>
    <recommendedName>
        <fullName evidence="4">H(+)-transporting two-sector ATPase</fullName>
        <ecNumber evidence="4">7.1.2.2</ecNumber>
    </recommendedName>
</protein>
<keyword evidence="14" id="KW-0472">Membrane</keyword>
<evidence type="ECO:0000256" key="15">
    <source>
        <dbReference type="ARBA" id="ARBA00023196"/>
    </source>
</evidence>